<dbReference type="EMBL" id="JADOGI010000091">
    <property type="protein sequence ID" value="MBF8189440.1"/>
    <property type="molecule type" value="Genomic_DNA"/>
</dbReference>
<organism evidence="1 2">
    <name type="scientific">Nonomuraea cypriaca</name>
    <dbReference type="NCBI Taxonomy" id="1187855"/>
    <lineage>
        <taxon>Bacteria</taxon>
        <taxon>Bacillati</taxon>
        <taxon>Actinomycetota</taxon>
        <taxon>Actinomycetes</taxon>
        <taxon>Streptosporangiales</taxon>
        <taxon>Streptosporangiaceae</taxon>
        <taxon>Nonomuraea</taxon>
    </lineage>
</organism>
<proteinExistence type="predicted"/>
<name>A0A931F0I3_9ACTN</name>
<evidence type="ECO:0000313" key="1">
    <source>
        <dbReference type="EMBL" id="MBF8189440.1"/>
    </source>
</evidence>
<protein>
    <submittedName>
        <fullName evidence="1">Uncharacterized protein</fullName>
    </submittedName>
</protein>
<dbReference type="RefSeq" id="WP_195898373.1">
    <property type="nucleotide sequence ID" value="NZ_JADOGI010000091.1"/>
</dbReference>
<evidence type="ECO:0000313" key="2">
    <source>
        <dbReference type="Proteomes" id="UP000605361"/>
    </source>
</evidence>
<accession>A0A931F0I3</accession>
<gene>
    <name evidence="1" type="ORF">ITP53_27630</name>
</gene>
<dbReference type="Proteomes" id="UP000605361">
    <property type="component" value="Unassembled WGS sequence"/>
</dbReference>
<comment type="caution">
    <text evidence="1">The sequence shown here is derived from an EMBL/GenBank/DDBJ whole genome shotgun (WGS) entry which is preliminary data.</text>
</comment>
<dbReference type="AlphaFoldDB" id="A0A931F0I3"/>
<keyword evidence="2" id="KW-1185">Reference proteome</keyword>
<reference evidence="1" key="1">
    <citation type="submission" date="2020-11" db="EMBL/GenBank/DDBJ databases">
        <title>Whole-genome analyses of Nonomuraea sp. K274.</title>
        <authorList>
            <person name="Veyisoglu A."/>
        </authorList>
    </citation>
    <scope>NUCLEOTIDE SEQUENCE</scope>
    <source>
        <strain evidence="1">K274</strain>
    </source>
</reference>
<sequence>MPSCVPREDARYLGSPRPTLALYSRQPILQLPRFRFVSGRPSVCTGWEFVPGVTFTILKSPGKFSLLVEGITHPDETDERFAWLNAVDRAGGAVVLAVNTLGLTCDWESLTSSPDVRGGFIPIIRRSG</sequence>